<sequence>MRHLRLHPLRITALLQLFIKAGIASEKPFRQFSLVKKGTNGETG</sequence>
<organism evidence="1 2">
    <name type="scientific">Oxalobacter paraformigenes</name>
    <dbReference type="NCBI Taxonomy" id="556268"/>
    <lineage>
        <taxon>Bacteria</taxon>
        <taxon>Pseudomonadati</taxon>
        <taxon>Pseudomonadota</taxon>
        <taxon>Betaproteobacteria</taxon>
        <taxon>Burkholderiales</taxon>
        <taxon>Oxalobacteraceae</taxon>
        <taxon>Oxalobacter</taxon>
    </lineage>
</organism>
<dbReference type="Proteomes" id="UP000003973">
    <property type="component" value="Unassembled WGS sequence"/>
</dbReference>
<accession>T5LQ04</accession>
<protein>
    <submittedName>
        <fullName evidence="1">Uncharacterized protein</fullName>
    </submittedName>
</protein>
<proteinExistence type="predicted"/>
<dbReference type="HOGENOM" id="CLU_3219477_0_0_4"/>
<evidence type="ECO:0000313" key="2">
    <source>
        <dbReference type="Proteomes" id="UP000003973"/>
    </source>
</evidence>
<evidence type="ECO:0000313" key="1">
    <source>
        <dbReference type="EMBL" id="EQM95297.1"/>
    </source>
</evidence>
<keyword evidence="2" id="KW-1185">Reference proteome</keyword>
<name>T5LQ04_9BURK</name>
<dbReference type="EMBL" id="ACDP02000006">
    <property type="protein sequence ID" value="EQM95297.1"/>
    <property type="molecule type" value="Genomic_DNA"/>
</dbReference>
<dbReference type="AlphaFoldDB" id="T5LQ04"/>
<gene>
    <name evidence="1" type="ORF">OFAG_02128</name>
</gene>
<comment type="caution">
    <text evidence="1">The sequence shown here is derived from an EMBL/GenBank/DDBJ whole genome shotgun (WGS) entry which is preliminary data.</text>
</comment>
<reference evidence="1" key="1">
    <citation type="submission" date="2011-10" db="EMBL/GenBank/DDBJ databases">
        <title>The Genome Sequence of Oxalobacter formigenes HOxBLS.</title>
        <authorList>
            <consortium name="The Broad Institute Genome Sequencing Platform"/>
            <person name="Earl A."/>
            <person name="Ward D."/>
            <person name="Feldgarden M."/>
            <person name="Gevers D."/>
            <person name="Allison M.J."/>
            <person name="Humphrey S."/>
            <person name="Young S.K."/>
            <person name="Zeng Q."/>
            <person name="Gargeya S."/>
            <person name="Fitzgerald M."/>
            <person name="Haas B."/>
            <person name="Abouelleil A."/>
            <person name="Alvarado L."/>
            <person name="Arachchi H.M."/>
            <person name="Berlin A."/>
            <person name="Brown A."/>
            <person name="Chapman S.B."/>
            <person name="Chen Z."/>
            <person name="Dunbar C."/>
            <person name="Freedman E."/>
            <person name="Gearin G."/>
            <person name="Goldberg J."/>
            <person name="Griggs A."/>
            <person name="Gujja S."/>
            <person name="Heiman D."/>
            <person name="Howarth C."/>
            <person name="Larson L."/>
            <person name="Lui A."/>
            <person name="MacDonald P.J.P."/>
            <person name="Montmayeur A."/>
            <person name="Murphy C."/>
            <person name="Neiman D."/>
            <person name="Pearson M."/>
            <person name="Priest M."/>
            <person name="Roberts A."/>
            <person name="Saif S."/>
            <person name="Shea T."/>
            <person name="Shenoy N."/>
            <person name="Sisk P."/>
            <person name="Stolte C."/>
            <person name="Sykes S."/>
            <person name="Wortman J."/>
            <person name="Nusbaum C."/>
            <person name="Birren B."/>
        </authorList>
    </citation>
    <scope>NUCLEOTIDE SEQUENCE [LARGE SCALE GENOMIC DNA]</scope>
    <source>
        <strain evidence="1">HOxBLS</strain>
    </source>
</reference>